<dbReference type="PANTHER" id="PTHR43806">
    <property type="entry name" value="PEPTIDASE S8"/>
    <property type="match status" value="1"/>
</dbReference>
<dbReference type="KEGG" id="nml:Namu_5026"/>
<keyword evidence="2 6" id="KW-0645">Protease</keyword>
<reference evidence="10" key="1">
    <citation type="submission" date="2009-09" db="EMBL/GenBank/DDBJ databases">
        <title>The complete genome of Nakamurella multipartita DSM 44233.</title>
        <authorList>
            <consortium name="US DOE Joint Genome Institute (JGI-PGF)"/>
            <person name="Lucas S."/>
            <person name="Copeland A."/>
            <person name="Lapidus A."/>
            <person name="Glavina del Rio T."/>
            <person name="Dalin E."/>
            <person name="Tice H."/>
            <person name="Bruce D."/>
            <person name="Goodwin L."/>
            <person name="Pitluck S."/>
            <person name="Kyrpides N."/>
            <person name="Mavromatis K."/>
            <person name="Ivanova N."/>
            <person name="Ovchinnikova G."/>
            <person name="Sims D."/>
            <person name="Meincke L."/>
            <person name="Brettin T."/>
            <person name="Detter J.C."/>
            <person name="Han C."/>
            <person name="Larimer F."/>
            <person name="Land M."/>
            <person name="Hauser L."/>
            <person name="Markowitz V."/>
            <person name="Cheng J.-F."/>
            <person name="Hugenholtz P."/>
            <person name="Woyke T."/>
            <person name="Wu D."/>
            <person name="Klenk H.-P."/>
            <person name="Eisen J.A."/>
        </authorList>
    </citation>
    <scope>NUCLEOTIDE SEQUENCE [LARGE SCALE GENOMIC DNA]</scope>
    <source>
        <strain evidence="10">ATCC 700099 / DSM 44233 / CIP 104796 / JCM 9543 / NBRC 105858 / Y-104</strain>
    </source>
</reference>
<evidence type="ECO:0000256" key="1">
    <source>
        <dbReference type="ARBA" id="ARBA00011073"/>
    </source>
</evidence>
<dbReference type="InterPro" id="IPR023828">
    <property type="entry name" value="Peptidase_S8_Ser-AS"/>
</dbReference>
<dbReference type="PANTHER" id="PTHR43806:SF11">
    <property type="entry name" value="CEREVISIN-RELATED"/>
    <property type="match status" value="1"/>
</dbReference>
<evidence type="ECO:0000259" key="8">
    <source>
        <dbReference type="Pfam" id="PF00082"/>
    </source>
</evidence>
<dbReference type="GO" id="GO:0004252">
    <property type="term" value="F:serine-type endopeptidase activity"/>
    <property type="evidence" value="ECO:0007669"/>
    <property type="project" value="UniProtKB-UniRule"/>
</dbReference>
<dbReference type="EMBL" id="CP001737">
    <property type="protein sequence ID" value="ACV81298.1"/>
    <property type="molecule type" value="Genomic_DNA"/>
</dbReference>
<feature type="active site" description="Charge relay system" evidence="5 6">
    <location>
        <position position="370"/>
    </location>
</feature>
<dbReference type="Pfam" id="PF00082">
    <property type="entry name" value="Peptidase_S8"/>
    <property type="match status" value="1"/>
</dbReference>
<dbReference type="PROSITE" id="PS00138">
    <property type="entry name" value="SUBTILASE_SER"/>
    <property type="match status" value="1"/>
</dbReference>
<dbReference type="InterPro" id="IPR015500">
    <property type="entry name" value="Peptidase_S8_subtilisin-rel"/>
</dbReference>
<keyword evidence="4 6" id="KW-0720">Serine protease</keyword>
<proteinExistence type="inferred from homology"/>
<dbReference type="Proteomes" id="UP000002218">
    <property type="component" value="Chromosome"/>
</dbReference>
<evidence type="ECO:0000256" key="5">
    <source>
        <dbReference type="PIRSR" id="PIRSR615500-1"/>
    </source>
</evidence>
<evidence type="ECO:0000313" key="10">
    <source>
        <dbReference type="Proteomes" id="UP000002218"/>
    </source>
</evidence>
<evidence type="ECO:0000313" key="9">
    <source>
        <dbReference type="EMBL" id="ACV81298.1"/>
    </source>
</evidence>
<dbReference type="InterPro" id="IPR000209">
    <property type="entry name" value="Peptidase_S8/S53_dom"/>
</dbReference>
<evidence type="ECO:0000256" key="3">
    <source>
        <dbReference type="ARBA" id="ARBA00022801"/>
    </source>
</evidence>
<feature type="domain" description="Peptidase S8/S53" evidence="8">
    <location>
        <begin position="132"/>
        <end position="421"/>
    </location>
</feature>
<protein>
    <submittedName>
        <fullName evidence="9">Peptidase S8 and S53 subtilisin kexin sedolisin</fullName>
    </submittedName>
</protein>
<dbReference type="AlphaFoldDB" id="C8XB06"/>
<dbReference type="InterPro" id="IPR036852">
    <property type="entry name" value="Peptidase_S8/S53_dom_sf"/>
</dbReference>
<dbReference type="HOGENOM" id="CLU_643772_0_0_11"/>
<keyword evidence="3 6" id="KW-0378">Hydrolase</keyword>
<gene>
    <name evidence="9" type="ordered locus">Namu_5026</name>
</gene>
<feature type="active site" description="Charge relay system" evidence="5 6">
    <location>
        <position position="141"/>
    </location>
</feature>
<evidence type="ECO:0000256" key="6">
    <source>
        <dbReference type="PROSITE-ProRule" id="PRU01240"/>
    </source>
</evidence>
<evidence type="ECO:0000256" key="2">
    <source>
        <dbReference type="ARBA" id="ARBA00022670"/>
    </source>
</evidence>
<dbReference type="Gene3D" id="3.40.50.200">
    <property type="entry name" value="Peptidase S8/S53 domain"/>
    <property type="match status" value="1"/>
</dbReference>
<organism evidence="9 10">
    <name type="scientific">Nakamurella multipartita (strain ATCC 700099 / DSM 44233 / CIP 104796 / JCM 9543 / NBRC 105858 / Y-104)</name>
    <name type="common">Microsphaera multipartita</name>
    <dbReference type="NCBI Taxonomy" id="479431"/>
    <lineage>
        <taxon>Bacteria</taxon>
        <taxon>Bacillati</taxon>
        <taxon>Actinomycetota</taxon>
        <taxon>Actinomycetes</taxon>
        <taxon>Nakamurellales</taxon>
        <taxon>Nakamurellaceae</taxon>
        <taxon>Nakamurella</taxon>
    </lineage>
</organism>
<dbReference type="FunCoup" id="C8XB06">
    <property type="interactions" value="29"/>
</dbReference>
<dbReference type="RefSeq" id="WP_015750106.1">
    <property type="nucleotide sequence ID" value="NC_013235.1"/>
</dbReference>
<dbReference type="PROSITE" id="PS00136">
    <property type="entry name" value="SUBTILASE_ASP"/>
    <property type="match status" value="1"/>
</dbReference>
<dbReference type="InParanoid" id="C8XB06"/>
<evidence type="ECO:0000256" key="7">
    <source>
        <dbReference type="RuleBase" id="RU003355"/>
    </source>
</evidence>
<dbReference type="InterPro" id="IPR023827">
    <property type="entry name" value="Peptidase_S8_Asp-AS"/>
</dbReference>
<sequence>MIESLGSMMLAALDEAGPGADPELPVVLQIDALSPGADESWGHFKDRVGDRLGRQTDLLRDRIGVGDVRELYAGNALAASLTTEQLAAVIDDPQIAILFADLDPVLPVVLMHEVHELVGAPAFRRAGGGLTGAGVSVAVLDTGIDRRHPALTVAHSIQTCDESVDIPGHHGTHCAGIIASTDPRAPGIAPGVDLIDVKVLRANGTGRHTDITAGVDRALDRAADILSISLGFNHLPISVPGGHGWTCVDGACPLCTAVDNAVLEGALVVVAAGNEHQRCEGVRSAGQGLVYDTELSCPGQARGALTVGATHKATHAPARFSSNGPTAYDSGKPDLVAPGVDVRSTVPLPPASPGGSAVAPPPFGMKSGTSVAAPVVAGACALLIESARRTGAPDDPAAIRRILLDTCVERIGGPANVVGAGRLRLP</sequence>
<name>C8XB06_NAKMY</name>
<evidence type="ECO:0000256" key="4">
    <source>
        <dbReference type="ARBA" id="ARBA00022825"/>
    </source>
</evidence>
<dbReference type="eggNOG" id="COG1404">
    <property type="taxonomic scope" value="Bacteria"/>
</dbReference>
<comment type="similarity">
    <text evidence="1 6 7">Belongs to the peptidase S8 family.</text>
</comment>
<dbReference type="GO" id="GO:0006508">
    <property type="term" value="P:proteolysis"/>
    <property type="evidence" value="ECO:0007669"/>
    <property type="project" value="UniProtKB-KW"/>
</dbReference>
<dbReference type="PROSITE" id="PS51892">
    <property type="entry name" value="SUBTILASE"/>
    <property type="match status" value="1"/>
</dbReference>
<reference evidence="9 10" key="2">
    <citation type="journal article" date="2010" name="Stand. Genomic Sci.">
        <title>Complete genome sequence of Nakamurella multipartita type strain (Y-104).</title>
        <authorList>
            <person name="Tice H."/>
            <person name="Mayilraj S."/>
            <person name="Sims D."/>
            <person name="Lapidus A."/>
            <person name="Nolan M."/>
            <person name="Lucas S."/>
            <person name="Glavina Del Rio T."/>
            <person name="Copeland A."/>
            <person name="Cheng J.F."/>
            <person name="Meincke L."/>
            <person name="Bruce D."/>
            <person name="Goodwin L."/>
            <person name="Pitluck S."/>
            <person name="Ivanova N."/>
            <person name="Mavromatis K."/>
            <person name="Ovchinnikova G."/>
            <person name="Pati A."/>
            <person name="Chen A."/>
            <person name="Palaniappan K."/>
            <person name="Land M."/>
            <person name="Hauser L."/>
            <person name="Chang Y.J."/>
            <person name="Jeffries C.D."/>
            <person name="Detter J.C."/>
            <person name="Brettin T."/>
            <person name="Rohde M."/>
            <person name="Goker M."/>
            <person name="Bristow J."/>
            <person name="Eisen J.A."/>
            <person name="Markowitz V."/>
            <person name="Hugenholtz P."/>
            <person name="Kyrpides N.C."/>
            <person name="Klenk H.P."/>
            <person name="Chen F."/>
        </authorList>
    </citation>
    <scope>NUCLEOTIDE SEQUENCE [LARGE SCALE GENOMIC DNA]</scope>
    <source>
        <strain evidence="10">ATCC 700099 / DSM 44233 / CIP 104796 / JCM 9543 / NBRC 105858 / Y-104</strain>
    </source>
</reference>
<feature type="active site" description="Charge relay system" evidence="5 6">
    <location>
        <position position="170"/>
    </location>
</feature>
<dbReference type="InterPro" id="IPR022398">
    <property type="entry name" value="Peptidase_S8_His-AS"/>
</dbReference>
<dbReference type="SUPFAM" id="SSF52743">
    <property type="entry name" value="Subtilisin-like"/>
    <property type="match status" value="1"/>
</dbReference>
<dbReference type="PROSITE" id="PS00137">
    <property type="entry name" value="SUBTILASE_HIS"/>
    <property type="match status" value="1"/>
</dbReference>
<dbReference type="PRINTS" id="PR00723">
    <property type="entry name" value="SUBTILISIN"/>
</dbReference>
<dbReference type="OrthoDB" id="9795680at2"/>
<accession>C8XB06</accession>
<dbReference type="InterPro" id="IPR050131">
    <property type="entry name" value="Peptidase_S8_subtilisin-like"/>
</dbReference>
<dbReference type="STRING" id="479431.Namu_5026"/>
<keyword evidence="10" id="KW-1185">Reference proteome</keyword>